<evidence type="ECO:0000313" key="9">
    <source>
        <dbReference type="Proteomes" id="UP000000343"/>
    </source>
</evidence>
<dbReference type="Proteomes" id="UP000000343">
    <property type="component" value="Chromosome"/>
</dbReference>
<feature type="domain" description="UDP-3-O-[3-hydroxymyristoyl] glucosamine N-acyltransferase non-repeat region" evidence="7">
    <location>
        <begin position="38"/>
        <end position="101"/>
    </location>
</feature>
<reference evidence="9" key="1">
    <citation type="submission" date="2011-01" db="EMBL/GenBank/DDBJ databases">
        <title>Complete sequence of chromosome of Acidobacterium sp. MP5ACTX9.</title>
        <authorList>
            <consortium name="US DOE Joint Genome Institute"/>
            <person name="Lucas S."/>
            <person name="Copeland A."/>
            <person name="Lapidus A."/>
            <person name="Cheng J.-F."/>
            <person name="Goodwin L."/>
            <person name="Pitluck S."/>
            <person name="Teshima H."/>
            <person name="Detter J.C."/>
            <person name="Han C."/>
            <person name="Tapia R."/>
            <person name="Land M."/>
            <person name="Hauser L."/>
            <person name="Kyrpides N."/>
            <person name="Ivanova N."/>
            <person name="Ovchinnikova G."/>
            <person name="Pagani I."/>
            <person name="Rawat S.R."/>
            <person name="Mannisto M."/>
            <person name="Haggblom M.M."/>
            <person name="Woyke T."/>
        </authorList>
    </citation>
    <scope>NUCLEOTIDE SEQUENCE [LARGE SCALE GENOMIC DNA]</scope>
    <source>
        <strain evidence="9">MP5ACTX9</strain>
    </source>
</reference>
<dbReference type="InterPro" id="IPR011004">
    <property type="entry name" value="Trimer_LpxA-like_sf"/>
</dbReference>
<dbReference type="OrthoDB" id="9784739at2"/>
<dbReference type="Pfam" id="PF00132">
    <property type="entry name" value="Hexapep"/>
    <property type="match status" value="2"/>
</dbReference>
<proteinExistence type="predicted"/>
<dbReference type="GO" id="GO:0016020">
    <property type="term" value="C:membrane"/>
    <property type="evidence" value="ECO:0007669"/>
    <property type="project" value="GOC"/>
</dbReference>
<dbReference type="AlphaFoldDB" id="E8WWG2"/>
<keyword evidence="9" id="KW-1185">Reference proteome</keyword>
<dbReference type="InterPro" id="IPR020573">
    <property type="entry name" value="UDP_GlcNAc_AcTrfase_non-rep"/>
</dbReference>
<keyword evidence="5" id="KW-0443">Lipid metabolism</keyword>
<dbReference type="eggNOG" id="COG1044">
    <property type="taxonomic scope" value="Bacteria"/>
</dbReference>
<keyword evidence="4" id="KW-0677">Repeat</keyword>
<evidence type="ECO:0000256" key="3">
    <source>
        <dbReference type="ARBA" id="ARBA00022679"/>
    </source>
</evidence>
<dbReference type="CDD" id="cd03352">
    <property type="entry name" value="LbH_LpxD"/>
    <property type="match status" value="1"/>
</dbReference>
<dbReference type="Gene3D" id="2.160.10.10">
    <property type="entry name" value="Hexapeptide repeat proteins"/>
    <property type="match status" value="1"/>
</dbReference>
<dbReference type="InterPro" id="IPR001451">
    <property type="entry name" value="Hexapep"/>
</dbReference>
<sequence>MTQDDDLSPYPTYSDIRVLLCLPLPESEEGPGPLRVFTRVSSLENAQDDSIVFATDESALQQALGSAAGLILAPLASTADENEDRVIRVKDPRLAFARVYQRWFAARPTPGVHASAVVGAEAVIGQGTSVGAGAVVEDGAQVGADCQIGPRVVILAGTTLGDRVKVKAGAVLGSSGFGFARDRSGYIGFPQIGTLVIEDDVEIGANSTIDRGALGETRIERGAKIDNLVHIAHNCRIGQDVIIAAQVGMAGSTTIEDNAMLGGQAGLGEHVTIGRGVILGGQGGVLPGKRIDGEGEIFWGTPAQPVREYLRNLARMRKR</sequence>
<evidence type="ECO:0000256" key="6">
    <source>
        <dbReference type="ARBA" id="ARBA00023315"/>
    </source>
</evidence>
<dbReference type="GO" id="GO:0016410">
    <property type="term" value="F:N-acyltransferase activity"/>
    <property type="evidence" value="ECO:0007669"/>
    <property type="project" value="InterPro"/>
</dbReference>
<dbReference type="Gene3D" id="3.40.1390.10">
    <property type="entry name" value="MurE/MurF, N-terminal domain"/>
    <property type="match status" value="1"/>
</dbReference>
<gene>
    <name evidence="8" type="ordered locus">AciX9_2601</name>
</gene>
<dbReference type="GO" id="GO:0009245">
    <property type="term" value="P:lipid A biosynthetic process"/>
    <property type="evidence" value="ECO:0007669"/>
    <property type="project" value="UniProtKB-KW"/>
</dbReference>
<dbReference type="HOGENOM" id="CLU_049865_0_0_0"/>
<protein>
    <submittedName>
        <fullName evidence="8">UDP-3-O-(3-hydroxymyristoyl) glucosamine N-acyltransferase</fullName>
    </submittedName>
</protein>
<keyword evidence="2" id="KW-0441">Lipid A biosynthesis</keyword>
<dbReference type="PaxDb" id="1198114-AciX9_2601"/>
<evidence type="ECO:0000256" key="1">
    <source>
        <dbReference type="ARBA" id="ARBA00022516"/>
    </source>
</evidence>
<dbReference type="SUPFAM" id="SSF51161">
    <property type="entry name" value="Trimeric LpxA-like enzymes"/>
    <property type="match status" value="1"/>
</dbReference>
<dbReference type="KEGG" id="acm:AciX9_2601"/>
<dbReference type="NCBIfam" id="TIGR01853">
    <property type="entry name" value="lipid_A_lpxD"/>
    <property type="match status" value="1"/>
</dbReference>
<evidence type="ECO:0000256" key="4">
    <source>
        <dbReference type="ARBA" id="ARBA00022737"/>
    </source>
</evidence>
<dbReference type="PANTHER" id="PTHR43378:SF2">
    <property type="entry name" value="UDP-3-O-ACYLGLUCOSAMINE N-ACYLTRANSFERASE 1, MITOCHONDRIAL-RELATED"/>
    <property type="match status" value="1"/>
</dbReference>
<dbReference type="Pfam" id="PF04613">
    <property type="entry name" value="LpxD"/>
    <property type="match status" value="1"/>
</dbReference>
<keyword evidence="1" id="KW-0444">Lipid biosynthesis</keyword>
<dbReference type="NCBIfam" id="NF002060">
    <property type="entry name" value="PRK00892.1"/>
    <property type="match status" value="1"/>
</dbReference>
<accession>E8WWG2</accession>
<dbReference type="InterPro" id="IPR007691">
    <property type="entry name" value="LpxD"/>
</dbReference>
<organism evidence="9">
    <name type="scientific">Granulicella tundricola (strain ATCC BAA-1859 / DSM 23138 / MP5ACTX9)</name>
    <dbReference type="NCBI Taxonomy" id="1198114"/>
    <lineage>
        <taxon>Bacteria</taxon>
        <taxon>Pseudomonadati</taxon>
        <taxon>Acidobacteriota</taxon>
        <taxon>Terriglobia</taxon>
        <taxon>Terriglobales</taxon>
        <taxon>Acidobacteriaceae</taxon>
        <taxon>Granulicella</taxon>
    </lineage>
</organism>
<dbReference type="PANTHER" id="PTHR43378">
    <property type="entry name" value="UDP-3-O-ACYLGLUCOSAMINE N-ACYLTRANSFERASE"/>
    <property type="match status" value="1"/>
</dbReference>
<dbReference type="RefSeq" id="WP_013580941.1">
    <property type="nucleotide sequence ID" value="NC_015064.1"/>
</dbReference>
<dbReference type="EMBL" id="CP002480">
    <property type="protein sequence ID" value="ADW69626.1"/>
    <property type="molecule type" value="Genomic_DNA"/>
</dbReference>
<name>E8WWG2_GRATM</name>
<evidence type="ECO:0000259" key="7">
    <source>
        <dbReference type="Pfam" id="PF04613"/>
    </source>
</evidence>
<keyword evidence="3 8" id="KW-0808">Transferase</keyword>
<keyword evidence="6 8" id="KW-0012">Acyltransferase</keyword>
<evidence type="ECO:0000256" key="2">
    <source>
        <dbReference type="ARBA" id="ARBA00022556"/>
    </source>
</evidence>
<evidence type="ECO:0000256" key="5">
    <source>
        <dbReference type="ARBA" id="ARBA00023098"/>
    </source>
</evidence>
<evidence type="ECO:0000313" key="8">
    <source>
        <dbReference type="EMBL" id="ADW69626.1"/>
    </source>
</evidence>
<dbReference type="STRING" id="1198114.AciX9_2601"/>
<dbReference type="Pfam" id="PF14602">
    <property type="entry name" value="Hexapep_2"/>
    <property type="match status" value="2"/>
</dbReference>